<protein>
    <submittedName>
        <fullName evidence="3">Uncharacterized protein</fullName>
    </submittedName>
</protein>
<evidence type="ECO:0000256" key="2">
    <source>
        <dbReference type="SAM" id="SignalP"/>
    </source>
</evidence>
<evidence type="ECO:0000256" key="1">
    <source>
        <dbReference type="SAM" id="MobiDB-lite"/>
    </source>
</evidence>
<evidence type="ECO:0000313" key="4">
    <source>
        <dbReference type="Proteomes" id="UP001149165"/>
    </source>
</evidence>
<feature type="chain" id="PRO_5040974099" evidence="2">
    <location>
        <begin position="18"/>
        <end position="204"/>
    </location>
</feature>
<gene>
    <name evidence="3" type="ORF">N7456_002886</name>
</gene>
<feature type="compositionally biased region" description="Low complexity" evidence="1">
    <location>
        <begin position="105"/>
        <end position="142"/>
    </location>
</feature>
<feature type="compositionally biased region" description="Polar residues" evidence="1">
    <location>
        <begin position="143"/>
        <end position="156"/>
    </location>
</feature>
<dbReference type="AlphaFoldDB" id="A0A9W9FTK7"/>
<keyword evidence="2" id="KW-0732">Signal</keyword>
<feature type="signal peptide" evidence="2">
    <location>
        <begin position="1"/>
        <end position="17"/>
    </location>
</feature>
<comment type="caution">
    <text evidence="3">The sequence shown here is derived from an EMBL/GenBank/DDBJ whole genome shotgun (WGS) entry which is preliminary data.</text>
</comment>
<sequence>MRLILIVLSALLALVVADSTTTAAASTTTTSAEVQCAKSCDSKDTCCIAKCYHVPCPNANQANDTNKCVSACPQGTGTPEDTKKFSDCEQSCYSSHFLPANGAAATGTDHTATMTTSGTTLTGTHASETGATATGASATDTGKNATETGFATSTGGKSADTTSHSGTTSSAHASGTHTKNAAPGVQMGASGAGALGLILALFAL</sequence>
<dbReference type="OrthoDB" id="5597238at2759"/>
<evidence type="ECO:0000313" key="3">
    <source>
        <dbReference type="EMBL" id="KAJ5106211.1"/>
    </source>
</evidence>
<dbReference type="Proteomes" id="UP001149165">
    <property type="component" value="Unassembled WGS sequence"/>
</dbReference>
<dbReference type="EMBL" id="JAPQKH010000003">
    <property type="protein sequence ID" value="KAJ5106211.1"/>
    <property type="molecule type" value="Genomic_DNA"/>
</dbReference>
<accession>A0A9W9FTK7</accession>
<reference evidence="3" key="2">
    <citation type="journal article" date="2023" name="IMA Fungus">
        <title>Comparative genomic study of the Penicillium genus elucidates a diverse pangenome and 15 lateral gene transfer events.</title>
        <authorList>
            <person name="Petersen C."/>
            <person name="Sorensen T."/>
            <person name="Nielsen M.R."/>
            <person name="Sondergaard T.E."/>
            <person name="Sorensen J.L."/>
            <person name="Fitzpatrick D.A."/>
            <person name="Frisvad J.C."/>
            <person name="Nielsen K.L."/>
        </authorList>
    </citation>
    <scope>NUCLEOTIDE SEQUENCE</scope>
    <source>
        <strain evidence="3">IBT 30069</strain>
    </source>
</reference>
<proteinExistence type="predicted"/>
<keyword evidence="4" id="KW-1185">Reference proteome</keyword>
<feature type="region of interest" description="Disordered" evidence="1">
    <location>
        <begin position="105"/>
        <end position="182"/>
    </location>
</feature>
<name>A0A9W9FTK7_9EURO</name>
<feature type="compositionally biased region" description="Low complexity" evidence="1">
    <location>
        <begin position="158"/>
        <end position="178"/>
    </location>
</feature>
<reference evidence="3" key="1">
    <citation type="submission" date="2022-11" db="EMBL/GenBank/DDBJ databases">
        <authorList>
            <person name="Petersen C."/>
        </authorList>
    </citation>
    <scope>NUCLEOTIDE SEQUENCE</scope>
    <source>
        <strain evidence="3">IBT 30069</strain>
    </source>
</reference>
<organism evidence="3 4">
    <name type="scientific">Penicillium angulare</name>
    <dbReference type="NCBI Taxonomy" id="116970"/>
    <lineage>
        <taxon>Eukaryota</taxon>
        <taxon>Fungi</taxon>
        <taxon>Dikarya</taxon>
        <taxon>Ascomycota</taxon>
        <taxon>Pezizomycotina</taxon>
        <taxon>Eurotiomycetes</taxon>
        <taxon>Eurotiomycetidae</taxon>
        <taxon>Eurotiales</taxon>
        <taxon>Aspergillaceae</taxon>
        <taxon>Penicillium</taxon>
    </lineage>
</organism>